<comment type="caution">
    <text evidence="1">The sequence shown here is derived from an EMBL/GenBank/DDBJ whole genome shotgun (WGS) entry which is preliminary data.</text>
</comment>
<dbReference type="PANTHER" id="PTHR11895">
    <property type="entry name" value="TRANSAMIDASE"/>
    <property type="match status" value="1"/>
</dbReference>
<dbReference type="SUPFAM" id="SSF75304">
    <property type="entry name" value="Amidase signature (AS) enzymes"/>
    <property type="match status" value="1"/>
</dbReference>
<dbReference type="GO" id="GO:0070291">
    <property type="term" value="P:N-acylethanolamine metabolic process"/>
    <property type="evidence" value="ECO:0007669"/>
    <property type="project" value="TreeGrafter"/>
</dbReference>
<dbReference type="Proteomes" id="UP000712600">
    <property type="component" value="Unassembled WGS sequence"/>
</dbReference>
<dbReference type="Gene3D" id="3.90.1300.10">
    <property type="entry name" value="Amidase signature (AS) domain"/>
    <property type="match status" value="1"/>
</dbReference>
<dbReference type="InterPro" id="IPR036928">
    <property type="entry name" value="AS_sf"/>
</dbReference>
<evidence type="ECO:0000313" key="2">
    <source>
        <dbReference type="Proteomes" id="UP000712600"/>
    </source>
</evidence>
<sequence length="139" mass="14621">MILLVVKSESKLKLLGRGLKKEPQYRFVTIKDDLTGHHIAQRAWGPQGTIQITGKQVTGGSSSGSAAIVAYGLCSAALGTNVGGVKVMLICLICVACLLVSGNTSSVRIPASLCGIIGLKTTYGRTDTTTCDRFSLVFF</sequence>
<gene>
    <name evidence="1" type="ORF">F2Q69_00008120</name>
</gene>
<accession>A0A8S9P1K9</accession>
<dbReference type="GO" id="GO:0047412">
    <property type="term" value="F:N-(long-chain-acyl)ethanolamine deacylase activity"/>
    <property type="evidence" value="ECO:0007669"/>
    <property type="project" value="TreeGrafter"/>
</dbReference>
<evidence type="ECO:0008006" key="3">
    <source>
        <dbReference type="Google" id="ProtNLM"/>
    </source>
</evidence>
<reference evidence="1" key="1">
    <citation type="submission" date="2019-12" db="EMBL/GenBank/DDBJ databases">
        <title>Genome sequencing and annotation of Brassica cretica.</title>
        <authorList>
            <person name="Studholme D.J."/>
            <person name="Sarris P."/>
        </authorList>
    </citation>
    <scope>NUCLEOTIDE SEQUENCE</scope>
    <source>
        <strain evidence="1">PFS-109/04</strain>
        <tissue evidence="1">Leaf</tissue>
    </source>
</reference>
<protein>
    <recommendedName>
        <fullName evidence="3">Amidase domain-containing protein</fullName>
    </recommendedName>
</protein>
<organism evidence="1 2">
    <name type="scientific">Brassica cretica</name>
    <name type="common">Mustard</name>
    <dbReference type="NCBI Taxonomy" id="69181"/>
    <lineage>
        <taxon>Eukaryota</taxon>
        <taxon>Viridiplantae</taxon>
        <taxon>Streptophyta</taxon>
        <taxon>Embryophyta</taxon>
        <taxon>Tracheophyta</taxon>
        <taxon>Spermatophyta</taxon>
        <taxon>Magnoliopsida</taxon>
        <taxon>eudicotyledons</taxon>
        <taxon>Gunneridae</taxon>
        <taxon>Pentapetalae</taxon>
        <taxon>rosids</taxon>
        <taxon>malvids</taxon>
        <taxon>Brassicales</taxon>
        <taxon>Brassicaceae</taxon>
        <taxon>Brassiceae</taxon>
        <taxon>Brassica</taxon>
    </lineage>
</organism>
<dbReference type="GO" id="GO:0016020">
    <property type="term" value="C:membrane"/>
    <property type="evidence" value="ECO:0007669"/>
    <property type="project" value="TreeGrafter"/>
</dbReference>
<name>A0A8S9P1K9_BRACR</name>
<dbReference type="AlphaFoldDB" id="A0A8S9P1K9"/>
<dbReference type="InterPro" id="IPR000120">
    <property type="entry name" value="Amidase"/>
</dbReference>
<dbReference type="PANTHER" id="PTHR11895:SF156">
    <property type="entry name" value="FATTY ACID AMIDE HYDROLASE"/>
    <property type="match status" value="1"/>
</dbReference>
<proteinExistence type="predicted"/>
<dbReference type="EMBL" id="QGKX02001521">
    <property type="protein sequence ID" value="KAF3508161.1"/>
    <property type="molecule type" value="Genomic_DNA"/>
</dbReference>
<evidence type="ECO:0000313" key="1">
    <source>
        <dbReference type="EMBL" id="KAF3508161.1"/>
    </source>
</evidence>